<accession>A0ACC1B3G3</accession>
<gene>
    <name evidence="1" type="ORF">Patl1_24735</name>
</gene>
<keyword evidence="2" id="KW-1185">Reference proteome</keyword>
<dbReference type="Proteomes" id="UP001164250">
    <property type="component" value="Chromosome 7"/>
</dbReference>
<protein>
    <submittedName>
        <fullName evidence="1">Uncharacterized protein</fullName>
    </submittedName>
</protein>
<sequence>MKRGHLSECGVCGSNQGLLLHNVRHRGTYRRLCTNCILKCHQGLFCPICLQVYDTSPPPPHASHVCQMPLHLPPLRHRWRVEAERRVKEAALAKKRAREALERLLYLAAEEKERELKKGSVGVLVKSNNGKNLGEKSSNGLYPVPSGAVAGHYQHQESNHGIGK</sequence>
<organism evidence="1 2">
    <name type="scientific">Pistacia atlantica</name>
    <dbReference type="NCBI Taxonomy" id="434234"/>
    <lineage>
        <taxon>Eukaryota</taxon>
        <taxon>Viridiplantae</taxon>
        <taxon>Streptophyta</taxon>
        <taxon>Embryophyta</taxon>
        <taxon>Tracheophyta</taxon>
        <taxon>Spermatophyta</taxon>
        <taxon>Magnoliopsida</taxon>
        <taxon>eudicotyledons</taxon>
        <taxon>Gunneridae</taxon>
        <taxon>Pentapetalae</taxon>
        <taxon>rosids</taxon>
        <taxon>malvids</taxon>
        <taxon>Sapindales</taxon>
        <taxon>Anacardiaceae</taxon>
        <taxon>Pistacia</taxon>
    </lineage>
</organism>
<comment type="caution">
    <text evidence="1">The sequence shown here is derived from an EMBL/GenBank/DDBJ whole genome shotgun (WGS) entry which is preliminary data.</text>
</comment>
<reference evidence="2" key="1">
    <citation type="journal article" date="2023" name="G3 (Bethesda)">
        <title>Genome assembly and association tests identify interacting loci associated with vigor, precocity, and sex in interspecific pistachio rootstocks.</title>
        <authorList>
            <person name="Palmer W."/>
            <person name="Jacygrad E."/>
            <person name="Sagayaradj S."/>
            <person name="Cavanaugh K."/>
            <person name="Han R."/>
            <person name="Bertier L."/>
            <person name="Beede B."/>
            <person name="Kafkas S."/>
            <person name="Golino D."/>
            <person name="Preece J."/>
            <person name="Michelmore R."/>
        </authorList>
    </citation>
    <scope>NUCLEOTIDE SEQUENCE [LARGE SCALE GENOMIC DNA]</scope>
</reference>
<dbReference type="EMBL" id="CM047903">
    <property type="protein sequence ID" value="KAJ0093454.1"/>
    <property type="molecule type" value="Genomic_DNA"/>
</dbReference>
<evidence type="ECO:0000313" key="1">
    <source>
        <dbReference type="EMBL" id="KAJ0093454.1"/>
    </source>
</evidence>
<proteinExistence type="predicted"/>
<name>A0ACC1B3G3_9ROSI</name>
<evidence type="ECO:0000313" key="2">
    <source>
        <dbReference type="Proteomes" id="UP001164250"/>
    </source>
</evidence>